<dbReference type="Pfam" id="PF04002">
    <property type="entry name" value="RadC"/>
    <property type="match status" value="1"/>
</dbReference>
<dbReference type="RefSeq" id="WP_309874375.1">
    <property type="nucleotide sequence ID" value="NZ_CP133838.1"/>
</dbReference>
<keyword evidence="1" id="KW-0645">Protease</keyword>
<evidence type="ECO:0000256" key="3">
    <source>
        <dbReference type="ARBA" id="ARBA00022801"/>
    </source>
</evidence>
<dbReference type="InterPro" id="IPR001405">
    <property type="entry name" value="UPF0758"/>
</dbReference>
<dbReference type="PANTHER" id="PTHR30471:SF3">
    <property type="entry name" value="UPF0758 PROTEIN YEES-RELATED"/>
    <property type="match status" value="1"/>
</dbReference>
<keyword evidence="3" id="KW-0378">Hydrolase</keyword>
<evidence type="ECO:0000256" key="4">
    <source>
        <dbReference type="ARBA" id="ARBA00022833"/>
    </source>
</evidence>
<evidence type="ECO:0000313" key="7">
    <source>
        <dbReference type="EMBL" id="WMY72460.1"/>
    </source>
</evidence>
<dbReference type="PANTHER" id="PTHR30471">
    <property type="entry name" value="DNA REPAIR PROTEIN RADC"/>
    <property type="match status" value="1"/>
</dbReference>
<name>A0ABY9S4N6_9ENTR</name>
<reference evidence="7 8" key="1">
    <citation type="submission" date="2023-09" db="EMBL/GenBank/DDBJ databases">
        <title>Buttiauxella selenatireducens sp. nov., isolated from the rhizosphere of Cardamine hupingshanesis.</title>
        <authorList>
            <person name="Zhang S."/>
            <person name="Xu Z."/>
            <person name="Wang H."/>
            <person name="Guo Y."/>
        </authorList>
    </citation>
    <scope>NUCLEOTIDE SEQUENCE [LARGE SCALE GENOMIC DNA]</scope>
    <source>
        <strain evidence="7 8">R73</strain>
    </source>
</reference>
<dbReference type="InterPro" id="IPR037518">
    <property type="entry name" value="MPN"/>
</dbReference>
<sequence length="160" mass="18217">MSELSLHACISDKDQRLVERALRAVERQFLCADAAPEFTSSTLALNYLRLQLWEQDREHFLVLFLNNQHQLIATEKLFSGDLNHVEVHPRIIARKALLYNAPAILIAHNHPSGIVCPSEADKRVTGRIKDVLSMLEIRLLDHIIIGADGNYWSFSEHAQL</sequence>
<dbReference type="Gene3D" id="3.40.140.10">
    <property type="entry name" value="Cytidine Deaminase, domain 2"/>
    <property type="match status" value="1"/>
</dbReference>
<keyword evidence="4" id="KW-0862">Zinc</keyword>
<proteinExistence type="predicted"/>
<accession>A0ABY9S4N6</accession>
<evidence type="ECO:0000313" key="8">
    <source>
        <dbReference type="Proteomes" id="UP001246690"/>
    </source>
</evidence>
<keyword evidence="5" id="KW-0482">Metalloprotease</keyword>
<keyword evidence="8" id="KW-1185">Reference proteome</keyword>
<evidence type="ECO:0000256" key="5">
    <source>
        <dbReference type="ARBA" id="ARBA00023049"/>
    </source>
</evidence>
<gene>
    <name evidence="7" type="ORF">RHD99_13280</name>
</gene>
<organism evidence="7 8">
    <name type="scientific">Buttiauxella selenatireducens</name>
    <dbReference type="NCBI Taxonomy" id="3073902"/>
    <lineage>
        <taxon>Bacteria</taxon>
        <taxon>Pseudomonadati</taxon>
        <taxon>Pseudomonadota</taxon>
        <taxon>Gammaproteobacteria</taxon>
        <taxon>Enterobacterales</taxon>
        <taxon>Enterobacteriaceae</taxon>
        <taxon>Buttiauxella</taxon>
    </lineage>
</organism>
<protein>
    <submittedName>
        <fullName evidence="7">JAB domain-containing protein</fullName>
    </submittedName>
</protein>
<dbReference type="InterPro" id="IPR025657">
    <property type="entry name" value="RadC_JAB"/>
</dbReference>
<dbReference type="CDD" id="cd08071">
    <property type="entry name" value="MPN_DUF2466"/>
    <property type="match status" value="1"/>
</dbReference>
<evidence type="ECO:0000256" key="1">
    <source>
        <dbReference type="ARBA" id="ARBA00022670"/>
    </source>
</evidence>
<feature type="domain" description="MPN" evidence="6">
    <location>
        <begin position="37"/>
        <end position="160"/>
    </location>
</feature>
<dbReference type="InterPro" id="IPR020891">
    <property type="entry name" value="UPF0758_CS"/>
</dbReference>
<evidence type="ECO:0000259" key="6">
    <source>
        <dbReference type="PROSITE" id="PS50249"/>
    </source>
</evidence>
<dbReference type="PROSITE" id="PS50249">
    <property type="entry name" value="MPN"/>
    <property type="match status" value="1"/>
</dbReference>
<evidence type="ECO:0000256" key="2">
    <source>
        <dbReference type="ARBA" id="ARBA00022723"/>
    </source>
</evidence>
<dbReference type="EMBL" id="CP133838">
    <property type="protein sequence ID" value="WMY72460.1"/>
    <property type="molecule type" value="Genomic_DNA"/>
</dbReference>
<keyword evidence="2" id="KW-0479">Metal-binding</keyword>
<dbReference type="Proteomes" id="UP001246690">
    <property type="component" value="Chromosome"/>
</dbReference>
<dbReference type="PROSITE" id="PS01302">
    <property type="entry name" value="UPF0758"/>
    <property type="match status" value="1"/>
</dbReference>